<dbReference type="EMBL" id="VEVO01000023">
    <property type="protein sequence ID" value="KAF0022726.1"/>
    <property type="molecule type" value="Genomic_DNA"/>
</dbReference>
<protein>
    <submittedName>
        <fullName evidence="2">Uncharacterized protein</fullName>
    </submittedName>
</protein>
<organism evidence="2 3">
    <name type="scientific">Scophthalmus maximus</name>
    <name type="common">Turbot</name>
    <name type="synonym">Psetta maxima</name>
    <dbReference type="NCBI Taxonomy" id="52904"/>
    <lineage>
        <taxon>Eukaryota</taxon>
        <taxon>Metazoa</taxon>
        <taxon>Chordata</taxon>
        <taxon>Craniata</taxon>
        <taxon>Vertebrata</taxon>
        <taxon>Euteleostomi</taxon>
        <taxon>Actinopterygii</taxon>
        <taxon>Neopterygii</taxon>
        <taxon>Teleostei</taxon>
        <taxon>Neoteleostei</taxon>
        <taxon>Acanthomorphata</taxon>
        <taxon>Carangaria</taxon>
        <taxon>Pleuronectiformes</taxon>
        <taxon>Pleuronectoidei</taxon>
        <taxon>Scophthalmidae</taxon>
        <taxon>Scophthalmus</taxon>
    </lineage>
</organism>
<evidence type="ECO:0000256" key="1">
    <source>
        <dbReference type="SAM" id="MobiDB-lite"/>
    </source>
</evidence>
<sequence length="205" mass="22588">MASVVCRLSSVVRRPWSATRRVLVLILSGSGLDQSGSVAGFTGSVSVTLREIKSDVDEDVALMTSRGEQQRHTGPVSCSALQSRSSSGSRHNQLASLQLLFLVQLEIHEEKMKNKDLICRFKTLRLFWSSSLITFLKMNCVNAAAALTFTSKPTRIMGNTSELRCRSVYVLTSDGDPKVAVTYDSLCFRMKPPAAARDIKNNSRQ</sequence>
<gene>
    <name evidence="2" type="ORF">F2P81_024707</name>
</gene>
<dbReference type="AlphaFoldDB" id="A0A6A4RJS4"/>
<comment type="caution">
    <text evidence="2">The sequence shown here is derived from an EMBL/GenBank/DDBJ whole genome shotgun (WGS) entry which is preliminary data.</text>
</comment>
<feature type="compositionally biased region" description="Low complexity" evidence="1">
    <location>
        <begin position="77"/>
        <end position="87"/>
    </location>
</feature>
<feature type="region of interest" description="Disordered" evidence="1">
    <location>
        <begin position="65"/>
        <end position="87"/>
    </location>
</feature>
<name>A0A6A4RJS4_SCOMX</name>
<evidence type="ECO:0000313" key="2">
    <source>
        <dbReference type="EMBL" id="KAF0022726.1"/>
    </source>
</evidence>
<evidence type="ECO:0000313" key="3">
    <source>
        <dbReference type="Proteomes" id="UP000438429"/>
    </source>
</evidence>
<reference evidence="2 3" key="1">
    <citation type="submission" date="2019-06" db="EMBL/GenBank/DDBJ databases">
        <title>Draft genomes of female and male turbot (Scophthalmus maximus).</title>
        <authorList>
            <person name="Xu H."/>
            <person name="Xu X.-W."/>
            <person name="Shao C."/>
            <person name="Chen S."/>
        </authorList>
    </citation>
    <scope>NUCLEOTIDE SEQUENCE [LARGE SCALE GENOMIC DNA]</scope>
    <source>
        <strain evidence="2">Ysfricsl-2016a</strain>
        <tissue evidence="2">Blood</tissue>
    </source>
</reference>
<dbReference type="Proteomes" id="UP000438429">
    <property type="component" value="Unassembled WGS sequence"/>
</dbReference>
<accession>A0A6A4RJS4</accession>
<proteinExistence type="predicted"/>